<dbReference type="PANTHER" id="PTHR11469:SF1">
    <property type="entry name" value="GLUCOSE-6-PHOSPHATE ISOMERASE"/>
    <property type="match status" value="1"/>
</dbReference>
<dbReference type="CDD" id="cd05015">
    <property type="entry name" value="SIS_PGI_1"/>
    <property type="match status" value="1"/>
</dbReference>
<dbReference type="SUPFAM" id="SSF53697">
    <property type="entry name" value="SIS domain"/>
    <property type="match status" value="1"/>
</dbReference>
<feature type="active site" evidence="8">
    <location>
        <position position="426"/>
    </location>
</feature>
<keyword evidence="4 8" id="KW-0963">Cytoplasm</keyword>
<dbReference type="InterPro" id="IPR018189">
    <property type="entry name" value="Phosphoglucose_isomerase_CS"/>
</dbReference>
<name>A0A0K8MGF5_9LACO</name>
<dbReference type="OrthoDB" id="140919at2"/>
<dbReference type="AlphaFoldDB" id="A0A0K8MGF5"/>
<dbReference type="FunFam" id="3.40.50.10490:FF:000015">
    <property type="entry name" value="Glucose-6-phosphate isomerase"/>
    <property type="match status" value="1"/>
</dbReference>
<evidence type="ECO:0000256" key="8">
    <source>
        <dbReference type="HAMAP-Rule" id="MF_00473"/>
    </source>
</evidence>
<dbReference type="Pfam" id="PF00342">
    <property type="entry name" value="PGI"/>
    <property type="match status" value="1"/>
</dbReference>
<evidence type="ECO:0000256" key="1">
    <source>
        <dbReference type="ARBA" id="ARBA00004926"/>
    </source>
</evidence>
<comment type="catalytic activity">
    <reaction evidence="7 8 9">
        <text>alpha-D-glucose 6-phosphate = beta-D-fructose 6-phosphate</text>
        <dbReference type="Rhea" id="RHEA:11816"/>
        <dbReference type="ChEBI" id="CHEBI:57634"/>
        <dbReference type="ChEBI" id="CHEBI:58225"/>
        <dbReference type="EC" id="5.3.1.9"/>
    </reaction>
</comment>
<dbReference type="EMBL" id="DF968000">
    <property type="protein sequence ID" value="GAO99542.1"/>
    <property type="molecule type" value="Genomic_DNA"/>
</dbReference>
<dbReference type="GO" id="GO:0051156">
    <property type="term" value="P:glucose 6-phosphate metabolic process"/>
    <property type="evidence" value="ECO:0007669"/>
    <property type="project" value="TreeGrafter"/>
</dbReference>
<dbReference type="Proteomes" id="UP000253891">
    <property type="component" value="Unassembled WGS sequence"/>
</dbReference>
<comment type="caution">
    <text evidence="8">Lacks conserved residue(s) required for the propagation of feature annotation.</text>
</comment>
<comment type="subcellular location">
    <subcellularLocation>
        <location evidence="8">Cytoplasm</location>
    </subcellularLocation>
</comment>
<accession>A0A0K8MGF5</accession>
<dbReference type="InterPro" id="IPR046348">
    <property type="entry name" value="SIS_dom_sf"/>
</dbReference>
<proteinExistence type="inferred from homology"/>
<dbReference type="CDD" id="cd05016">
    <property type="entry name" value="SIS_PGI_2"/>
    <property type="match status" value="1"/>
</dbReference>
<keyword evidence="3 8" id="KW-0312">Gluconeogenesis</keyword>
<keyword evidence="11" id="KW-1185">Reference proteome</keyword>
<keyword evidence="5 8" id="KW-0324">Glycolysis</keyword>
<dbReference type="EC" id="5.3.1.9" evidence="8"/>
<dbReference type="InterPro" id="IPR035476">
    <property type="entry name" value="SIS_PGI_1"/>
</dbReference>
<reference evidence="10 11" key="1">
    <citation type="journal article" date="2015" name="BMC Genomics">
        <title>Comparative genomics of Fructobacillus spp. and Leuconostoc spp. reveals niche-specific evolution of Fructobacillus spp.</title>
        <authorList>
            <person name="Endo A."/>
            <person name="Tanizawa Y."/>
            <person name="Tanaka N."/>
            <person name="Maeno S."/>
            <person name="Kumar H."/>
            <person name="Shiwa Y."/>
            <person name="Okada S."/>
            <person name="Yoshikawa H."/>
            <person name="Dicks L."/>
            <person name="Nakagawa J."/>
            <person name="Arita M."/>
        </authorList>
    </citation>
    <scope>NUCLEOTIDE SEQUENCE [LARGE SCALE GENOMIC DNA]</scope>
    <source>
        <strain evidence="10 11">JCM 12225</strain>
    </source>
</reference>
<dbReference type="NCBIfam" id="NF010697">
    <property type="entry name" value="PRK14097.1"/>
    <property type="match status" value="1"/>
</dbReference>
<dbReference type="GO" id="GO:0048029">
    <property type="term" value="F:monosaccharide binding"/>
    <property type="evidence" value="ECO:0007669"/>
    <property type="project" value="TreeGrafter"/>
</dbReference>
<dbReference type="Gene3D" id="3.40.50.10490">
    <property type="entry name" value="Glucose-6-phosphate isomerase like protein, domain 1"/>
    <property type="match status" value="2"/>
</dbReference>
<evidence type="ECO:0000313" key="10">
    <source>
        <dbReference type="EMBL" id="GAO99542.1"/>
    </source>
</evidence>
<evidence type="ECO:0000256" key="5">
    <source>
        <dbReference type="ARBA" id="ARBA00023152"/>
    </source>
</evidence>
<dbReference type="GO" id="GO:0004347">
    <property type="term" value="F:glucose-6-phosphate isomerase activity"/>
    <property type="evidence" value="ECO:0007669"/>
    <property type="project" value="UniProtKB-UniRule"/>
</dbReference>
<dbReference type="InterPro" id="IPR001672">
    <property type="entry name" value="G6P_Isomerase"/>
</dbReference>
<evidence type="ECO:0000256" key="3">
    <source>
        <dbReference type="ARBA" id="ARBA00022432"/>
    </source>
</evidence>
<dbReference type="UniPathway" id="UPA00109">
    <property type="reaction ID" value="UER00181"/>
</dbReference>
<dbReference type="STRING" id="157463.GCA_001047075_00462"/>
<feature type="active site" description="Proton donor" evidence="8">
    <location>
        <position position="292"/>
    </location>
</feature>
<dbReference type="InterPro" id="IPR035482">
    <property type="entry name" value="SIS_PGI_2"/>
</dbReference>
<keyword evidence="6 8" id="KW-0413">Isomerase</keyword>
<comment type="function">
    <text evidence="8">Catalyzes the reversible isomerization of glucose-6-phosphate to fructose-6-phosphate.</text>
</comment>
<comment type="similarity">
    <text evidence="2 8 9">Belongs to the GPI family.</text>
</comment>
<dbReference type="PRINTS" id="PR00662">
    <property type="entry name" value="G6PISOMERASE"/>
</dbReference>
<dbReference type="GO" id="GO:0006096">
    <property type="term" value="P:glycolytic process"/>
    <property type="evidence" value="ECO:0007669"/>
    <property type="project" value="UniProtKB-UniRule"/>
</dbReference>
<comment type="pathway">
    <text evidence="1 8 9">Carbohydrate degradation; glycolysis; D-glyceraldehyde 3-phosphate and glycerone phosphate from D-glucose: step 2/4.</text>
</comment>
<dbReference type="PROSITE" id="PS51463">
    <property type="entry name" value="P_GLUCOSE_ISOMERASE_3"/>
    <property type="match status" value="1"/>
</dbReference>
<dbReference type="GO" id="GO:0006094">
    <property type="term" value="P:gluconeogenesis"/>
    <property type="evidence" value="ECO:0007669"/>
    <property type="project" value="UniProtKB-UniRule"/>
</dbReference>
<dbReference type="RefSeq" id="WP_061992949.1">
    <property type="nucleotide sequence ID" value="NZ_DF968000.1"/>
</dbReference>
<dbReference type="FunFam" id="3.40.50.10490:FF:000016">
    <property type="entry name" value="Glucose-6-phosphate isomerase"/>
    <property type="match status" value="1"/>
</dbReference>
<organism evidence="10 11">
    <name type="scientific">Fructobacillus ficulneus</name>
    <dbReference type="NCBI Taxonomy" id="157463"/>
    <lineage>
        <taxon>Bacteria</taxon>
        <taxon>Bacillati</taxon>
        <taxon>Bacillota</taxon>
        <taxon>Bacilli</taxon>
        <taxon>Lactobacillales</taxon>
        <taxon>Lactobacillaceae</taxon>
        <taxon>Fructobacillus</taxon>
    </lineage>
</organism>
<protein>
    <recommendedName>
        <fullName evidence="8">Glucose-6-phosphate isomerase</fullName>
        <shortName evidence="8">GPI</shortName>
        <ecNumber evidence="8">5.3.1.9</ecNumber>
    </recommendedName>
    <alternativeName>
        <fullName evidence="8">Phosphoglucose isomerase</fullName>
        <shortName evidence="8">PGI</shortName>
    </alternativeName>
    <alternativeName>
        <fullName evidence="8">Phosphohexose isomerase</fullName>
        <shortName evidence="8">PHI</shortName>
    </alternativeName>
</protein>
<evidence type="ECO:0000313" key="11">
    <source>
        <dbReference type="Proteomes" id="UP000253891"/>
    </source>
</evidence>
<dbReference type="GO" id="GO:0097367">
    <property type="term" value="F:carbohydrate derivative binding"/>
    <property type="evidence" value="ECO:0007669"/>
    <property type="project" value="InterPro"/>
</dbReference>
<dbReference type="UniPathway" id="UPA00138"/>
<dbReference type="PROSITE" id="PS00174">
    <property type="entry name" value="P_GLUCOSE_ISOMERASE_2"/>
    <property type="match status" value="1"/>
</dbReference>
<dbReference type="PROSITE" id="PS00765">
    <property type="entry name" value="P_GLUCOSE_ISOMERASE_1"/>
    <property type="match status" value="1"/>
</dbReference>
<dbReference type="PANTHER" id="PTHR11469">
    <property type="entry name" value="GLUCOSE-6-PHOSPHATE ISOMERASE"/>
    <property type="match status" value="1"/>
</dbReference>
<gene>
    <name evidence="8" type="primary">pgi</name>
    <name evidence="10" type="ORF">FFIC_230260</name>
</gene>
<evidence type="ECO:0000256" key="7">
    <source>
        <dbReference type="ARBA" id="ARBA00029321"/>
    </source>
</evidence>
<comment type="pathway">
    <text evidence="8">Carbohydrate biosynthesis; gluconeogenesis.</text>
</comment>
<evidence type="ECO:0000256" key="2">
    <source>
        <dbReference type="ARBA" id="ARBA00006604"/>
    </source>
</evidence>
<sequence length="451" mass="49344">MNNTPVKLTTDHLANFVGPEELAMLQPMVTVADQLLRSGTGAGHDYTDWVHLASQFDSAELVQIQQAAAKIKNQSKVLVVVGIGGSYLGARAVIDFLSDYFNSAYPDGDRDFPQILFAGNSISPSYLNSLIKLIGDRDFSVNVISKSGTTTEPAIAFRVLKELLENRYGHQAARDRIYVTTDANQGALKTLADQQGYEKFVIPAGVGGRFSVLTAVGLLPIAAAGFDIDQLLAGAKEAENAYRSADLSQNPAYQYAAYRNILYRKGYTTELLVNYEPTLVQIGEWWKQLQGESEGKDGKGIFTATGNFSTDLHSFGQYIQEGRRNLFETVLRVKNPVSDLAVPTGQAEDGLGYLEGENLSYVNRMASEGTLLAHVAGGVPNLLVEIDKQDEFTLGHLLYFFEIAVGVSGYLNGVNPFNQPGVEAYKQNMFALLNKPGYEDLHQQFQDQGLI</sequence>
<dbReference type="HAMAP" id="MF_00473">
    <property type="entry name" value="G6P_isomerase"/>
    <property type="match status" value="1"/>
</dbReference>
<evidence type="ECO:0000256" key="4">
    <source>
        <dbReference type="ARBA" id="ARBA00022490"/>
    </source>
</evidence>
<evidence type="ECO:0000256" key="9">
    <source>
        <dbReference type="RuleBase" id="RU000612"/>
    </source>
</evidence>
<dbReference type="GO" id="GO:0005829">
    <property type="term" value="C:cytosol"/>
    <property type="evidence" value="ECO:0007669"/>
    <property type="project" value="TreeGrafter"/>
</dbReference>
<evidence type="ECO:0000256" key="6">
    <source>
        <dbReference type="ARBA" id="ARBA00023235"/>
    </source>
</evidence>